<gene>
    <name evidence="2" type="ORF">GCM10011514_21510</name>
</gene>
<feature type="signal peptide" evidence="1">
    <location>
        <begin position="1"/>
        <end position="25"/>
    </location>
</feature>
<protein>
    <submittedName>
        <fullName evidence="2">Uncharacterized protein</fullName>
    </submittedName>
</protein>
<dbReference type="InterPro" id="IPR058060">
    <property type="entry name" value="HYC_CC_PP"/>
</dbReference>
<evidence type="ECO:0000256" key="1">
    <source>
        <dbReference type="SAM" id="SignalP"/>
    </source>
</evidence>
<dbReference type="Pfam" id="PF26622">
    <property type="entry name" value="DUF8199"/>
    <property type="match status" value="1"/>
</dbReference>
<keyword evidence="3" id="KW-1185">Reference proteome</keyword>
<reference evidence="2" key="2">
    <citation type="submission" date="2020-09" db="EMBL/GenBank/DDBJ databases">
        <authorList>
            <person name="Sun Q."/>
            <person name="Zhou Y."/>
        </authorList>
    </citation>
    <scope>NUCLEOTIDE SEQUENCE</scope>
    <source>
        <strain evidence="2">CGMCC 1.15958</strain>
    </source>
</reference>
<reference evidence="2" key="1">
    <citation type="journal article" date="2014" name="Int. J. Syst. Evol. Microbiol.">
        <title>Complete genome sequence of Corynebacterium casei LMG S-19264T (=DSM 44701T), isolated from a smear-ripened cheese.</title>
        <authorList>
            <consortium name="US DOE Joint Genome Institute (JGI-PGF)"/>
            <person name="Walter F."/>
            <person name="Albersmeier A."/>
            <person name="Kalinowski J."/>
            <person name="Ruckert C."/>
        </authorList>
    </citation>
    <scope>NUCLEOTIDE SEQUENCE</scope>
    <source>
        <strain evidence="2">CGMCC 1.15958</strain>
    </source>
</reference>
<feature type="chain" id="PRO_5037296103" evidence="1">
    <location>
        <begin position="26"/>
        <end position="144"/>
    </location>
</feature>
<evidence type="ECO:0000313" key="2">
    <source>
        <dbReference type="EMBL" id="GGD57106.1"/>
    </source>
</evidence>
<keyword evidence="1" id="KW-0732">Signal</keyword>
<evidence type="ECO:0000313" key="3">
    <source>
        <dbReference type="Proteomes" id="UP000609064"/>
    </source>
</evidence>
<name>A0A916YR04_9BACT</name>
<dbReference type="InterPro" id="IPR058512">
    <property type="entry name" value="DUF8199"/>
</dbReference>
<dbReference type="NCBIfam" id="NF047658">
    <property type="entry name" value="HYC_CC_PP"/>
    <property type="match status" value="1"/>
</dbReference>
<dbReference type="Proteomes" id="UP000609064">
    <property type="component" value="Unassembled WGS sequence"/>
</dbReference>
<dbReference type="RefSeq" id="WP_188766084.1">
    <property type="nucleotide sequence ID" value="NZ_BMKK01000004.1"/>
</dbReference>
<comment type="caution">
    <text evidence="2">The sequence shown here is derived from an EMBL/GenBank/DDBJ whole genome shotgun (WGS) entry which is preliminary data.</text>
</comment>
<dbReference type="AlphaFoldDB" id="A0A916YR04"/>
<accession>A0A916YR04</accession>
<organism evidence="2 3">
    <name type="scientific">Emticicia aquatilis</name>
    <dbReference type="NCBI Taxonomy" id="1537369"/>
    <lineage>
        <taxon>Bacteria</taxon>
        <taxon>Pseudomonadati</taxon>
        <taxon>Bacteroidota</taxon>
        <taxon>Cytophagia</taxon>
        <taxon>Cytophagales</taxon>
        <taxon>Leadbetterellaceae</taxon>
        <taxon>Emticicia</taxon>
    </lineage>
</organism>
<dbReference type="EMBL" id="BMKK01000004">
    <property type="protein sequence ID" value="GGD57106.1"/>
    <property type="molecule type" value="Genomic_DNA"/>
</dbReference>
<sequence>MKKALFRIFNVLMAVVVLLSSTGFGLVEHSCTVKGKQTSLHKSETACCNKTAKKDNLPQKTTVKKAKCCTEEEKYENVDYSSSASQNVAKFVQKGLDWVKITFISFVKAIVEDILKNISSKNQASSPPPSTGRTILVQNQSFLI</sequence>
<proteinExistence type="predicted"/>